<dbReference type="Proteomes" id="UP001163324">
    <property type="component" value="Chromosome 1"/>
</dbReference>
<accession>A0ACC0VDR1</accession>
<comment type="caution">
    <text evidence="1">The sequence shown here is derived from an EMBL/GenBank/DDBJ whole genome shotgun (WGS) entry which is preliminary data.</text>
</comment>
<organism evidence="1 2">
    <name type="scientific">Trichothecium roseum</name>
    <dbReference type="NCBI Taxonomy" id="47278"/>
    <lineage>
        <taxon>Eukaryota</taxon>
        <taxon>Fungi</taxon>
        <taxon>Dikarya</taxon>
        <taxon>Ascomycota</taxon>
        <taxon>Pezizomycotina</taxon>
        <taxon>Sordariomycetes</taxon>
        <taxon>Hypocreomycetidae</taxon>
        <taxon>Hypocreales</taxon>
        <taxon>Hypocreales incertae sedis</taxon>
        <taxon>Trichothecium</taxon>
    </lineage>
</organism>
<evidence type="ECO:0000313" key="1">
    <source>
        <dbReference type="EMBL" id="KAI9903845.1"/>
    </source>
</evidence>
<gene>
    <name evidence="1" type="ORF">N3K66_000374</name>
</gene>
<proteinExistence type="predicted"/>
<protein>
    <submittedName>
        <fullName evidence="1">Uncharacterized protein</fullName>
    </submittedName>
</protein>
<sequence length="163" mass="16471">MPSQRPFFLSSFIAAFRQQPTINQPQPNKHATPSSAATTSATATAAAAAAAAASASSSSSAASASTPPSSPQNTASAPRSIAAAGASHNHAAQGNAGGSVGHAAYPSRRRGSDSSSEGFRDVIGADKWYIGGRTPGGEEKFFKLGVVKRVRSNDGLSLDRLSL</sequence>
<evidence type="ECO:0000313" key="2">
    <source>
        <dbReference type="Proteomes" id="UP001163324"/>
    </source>
</evidence>
<keyword evidence="2" id="KW-1185">Reference proteome</keyword>
<dbReference type="EMBL" id="CM047940">
    <property type="protein sequence ID" value="KAI9903845.1"/>
    <property type="molecule type" value="Genomic_DNA"/>
</dbReference>
<reference evidence="1" key="1">
    <citation type="submission" date="2022-10" db="EMBL/GenBank/DDBJ databases">
        <title>Complete Genome of Trichothecium roseum strain YXFP-22015, a Plant Pathogen Isolated from Citrus.</title>
        <authorList>
            <person name="Wang Y."/>
            <person name="Zhu L."/>
        </authorList>
    </citation>
    <scope>NUCLEOTIDE SEQUENCE</scope>
    <source>
        <strain evidence="1">YXFP-22015</strain>
    </source>
</reference>
<name>A0ACC0VDR1_9HYPO</name>